<evidence type="ECO:0000256" key="5">
    <source>
        <dbReference type="ARBA" id="ARBA00022692"/>
    </source>
</evidence>
<dbReference type="EMBL" id="CP018191">
    <property type="protein sequence ID" value="APH55068.1"/>
    <property type="molecule type" value="Genomic_DNA"/>
</dbReference>
<evidence type="ECO:0000313" key="11">
    <source>
        <dbReference type="Proteomes" id="UP000182373"/>
    </source>
</evidence>
<dbReference type="RefSeq" id="WP_072572942.1">
    <property type="nucleotide sequence ID" value="NZ_CP018191.1"/>
</dbReference>
<name>A0AAC9P911_9PROT</name>
<feature type="transmembrane region" description="Helical" evidence="8">
    <location>
        <begin position="225"/>
        <end position="252"/>
    </location>
</feature>
<feature type="transmembrane region" description="Helical" evidence="8">
    <location>
        <begin position="329"/>
        <end position="346"/>
    </location>
</feature>
<keyword evidence="2" id="KW-1003">Cell membrane</keyword>
<dbReference type="AlphaFoldDB" id="A0AAC9P911"/>
<organism evidence="10 11">
    <name type="scientific">Granulibacter bethesdensis</name>
    <dbReference type="NCBI Taxonomy" id="364410"/>
    <lineage>
        <taxon>Bacteria</taxon>
        <taxon>Pseudomonadati</taxon>
        <taxon>Pseudomonadota</taxon>
        <taxon>Alphaproteobacteria</taxon>
        <taxon>Acetobacterales</taxon>
        <taxon>Acetobacteraceae</taxon>
        <taxon>Granulibacter</taxon>
    </lineage>
</organism>
<feature type="transmembrane region" description="Helical" evidence="8">
    <location>
        <begin position="393"/>
        <end position="410"/>
    </location>
</feature>
<dbReference type="GO" id="GO:0016763">
    <property type="term" value="F:pentosyltransferase activity"/>
    <property type="evidence" value="ECO:0007669"/>
    <property type="project" value="TreeGrafter"/>
</dbReference>
<keyword evidence="6 8" id="KW-1133">Transmembrane helix</keyword>
<accession>A0AAC9P911</accession>
<dbReference type="InterPro" id="IPR050297">
    <property type="entry name" value="LipidA_mod_glycosyltrf_83"/>
</dbReference>
<evidence type="ECO:0000256" key="2">
    <source>
        <dbReference type="ARBA" id="ARBA00022475"/>
    </source>
</evidence>
<dbReference type="PANTHER" id="PTHR33908:SF3">
    <property type="entry name" value="UNDECAPRENYL PHOSPHATE-ALPHA-4-AMINO-4-DEOXY-L-ARABINOSE ARABINOSYL TRANSFERASE"/>
    <property type="match status" value="1"/>
</dbReference>
<comment type="subcellular location">
    <subcellularLocation>
        <location evidence="1">Cell membrane</location>
        <topology evidence="1">Multi-pass membrane protein</topology>
    </subcellularLocation>
</comment>
<evidence type="ECO:0000256" key="8">
    <source>
        <dbReference type="SAM" id="Phobius"/>
    </source>
</evidence>
<evidence type="ECO:0000256" key="6">
    <source>
        <dbReference type="ARBA" id="ARBA00022989"/>
    </source>
</evidence>
<evidence type="ECO:0000256" key="1">
    <source>
        <dbReference type="ARBA" id="ARBA00004651"/>
    </source>
</evidence>
<keyword evidence="7 8" id="KW-0472">Membrane</keyword>
<dbReference type="EC" id="2.4.2.-" evidence="10"/>
<feature type="transmembrane region" description="Helical" evidence="8">
    <location>
        <begin position="174"/>
        <end position="204"/>
    </location>
</feature>
<feature type="domain" description="ArnT-like N-terminal" evidence="9">
    <location>
        <begin position="30"/>
        <end position="240"/>
    </location>
</feature>
<dbReference type="GO" id="GO:0000030">
    <property type="term" value="F:mannosyltransferase activity"/>
    <property type="evidence" value="ECO:0007669"/>
    <property type="project" value="InterPro"/>
</dbReference>
<keyword evidence="4 10" id="KW-0808">Transferase</keyword>
<proteinExistence type="predicted"/>
<dbReference type="Proteomes" id="UP000182373">
    <property type="component" value="Chromosome"/>
</dbReference>
<feature type="transmembrane region" description="Helical" evidence="8">
    <location>
        <begin position="422"/>
        <end position="440"/>
    </location>
</feature>
<evidence type="ECO:0000259" key="9">
    <source>
        <dbReference type="Pfam" id="PF02366"/>
    </source>
</evidence>
<dbReference type="GO" id="GO:0006493">
    <property type="term" value="P:protein O-linked glycosylation"/>
    <property type="evidence" value="ECO:0007669"/>
    <property type="project" value="InterPro"/>
</dbReference>
<keyword evidence="3 10" id="KW-0328">Glycosyltransferase</keyword>
<feature type="transmembrane region" description="Helical" evidence="8">
    <location>
        <begin position="358"/>
        <end position="381"/>
    </location>
</feature>
<evidence type="ECO:0000256" key="7">
    <source>
        <dbReference type="ARBA" id="ARBA00023136"/>
    </source>
</evidence>
<sequence>MRQILFLTLFCLIAWIPGFFTLPPSDRDESRFAQASRQMIETGDYVTIMNGTEPRNRKPIGIYWLQVPFAKAAQQAGLAQENPIWPYRLPSLLGGLLAVWMTYGFGIRLVGRKAAFLGAWILGASVILLVETHMAKTDAALLAATLAAQGLLGRAYLVARQGDQDTRFGPVQAALFWIAMAAGILIKGPITPMVSALTVLTLLITDRRMPGQTRWLAALRWRWGLPLAIALILPWFIAIGIASHGQFFAQAIGGELASKVRSGDDSHGAPPGLHLLLLIITLFPGSLVVLQALPTSWRHRSEPVMRFLLAWIIPSWIVFEAVPTKLPHYILPMLPALALLGGKAMAETLAVPRWMQWLAKILFALSCLLLGGAAIALPFVIMPGLHWQDLLGIPAFLTMVMLLVLGTGLLPRRQRDTTPYRTIRLLLICAPLVGWSMLGLELPSLRALWLSPAITQAARIETAELYGAQTPLDLVTAGYNEPSLRFLAGTDTFFAPDAASAAAWLAQHKQAIAAIARPDGNAFLAAATAQGLSPDLRYSIAGYNYSRGKRILIDLYASGTGSASTQ</sequence>
<feature type="transmembrane region" description="Helical" evidence="8">
    <location>
        <begin position="305"/>
        <end position="323"/>
    </location>
</feature>
<dbReference type="GO" id="GO:0005886">
    <property type="term" value="C:plasma membrane"/>
    <property type="evidence" value="ECO:0007669"/>
    <property type="project" value="UniProtKB-SubCell"/>
</dbReference>
<evidence type="ECO:0000256" key="3">
    <source>
        <dbReference type="ARBA" id="ARBA00022676"/>
    </source>
</evidence>
<dbReference type="InterPro" id="IPR003342">
    <property type="entry name" value="ArnT-like_N"/>
</dbReference>
<evidence type="ECO:0000313" key="10">
    <source>
        <dbReference type="EMBL" id="APH55068.1"/>
    </source>
</evidence>
<feature type="transmembrane region" description="Helical" evidence="8">
    <location>
        <begin position="272"/>
        <end position="293"/>
    </location>
</feature>
<gene>
    <name evidence="10" type="ORF">GbCGDNIH9_1755</name>
</gene>
<evidence type="ECO:0000256" key="4">
    <source>
        <dbReference type="ARBA" id="ARBA00022679"/>
    </source>
</evidence>
<dbReference type="PANTHER" id="PTHR33908">
    <property type="entry name" value="MANNOSYLTRANSFERASE YKCB-RELATED"/>
    <property type="match status" value="1"/>
</dbReference>
<dbReference type="Pfam" id="PF02366">
    <property type="entry name" value="PMT"/>
    <property type="match status" value="1"/>
</dbReference>
<reference evidence="11" key="1">
    <citation type="submission" date="2016-11" db="EMBL/GenBank/DDBJ databases">
        <title>Comparative genomic and phenotypic analysis of Granulibacter bethesdensis clinical isolates from patients with chronic granulomatous disease.</title>
        <authorList>
            <person name="Zarember K.A."/>
            <person name="Porcella S.F."/>
            <person name="Chu J."/>
            <person name="Ding L."/>
            <person name="Dahlstrom E."/>
            <person name="Barbian K."/>
            <person name="Martens C."/>
            <person name="Sykora L."/>
            <person name="Kramer S."/>
            <person name="Pettinato A.M."/>
            <person name="Hong H."/>
            <person name="Wald G."/>
            <person name="Berg L.J."/>
            <person name="Rogge L.S."/>
            <person name="Greenberg D.E."/>
            <person name="Falcone E.L."/>
            <person name="Neves J.F."/>
            <person name="Simoes M.J."/>
            <person name="Casal M."/>
            <person name="Rodriguez-Lopez F.C."/>
            <person name="Zelazny A."/>
            <person name="Gallin J.I."/>
            <person name="Holland S.M."/>
        </authorList>
    </citation>
    <scope>NUCLEOTIDE SEQUENCE [LARGE SCALE GENOMIC DNA]</scope>
    <source>
        <strain evidence="11">NIH9.1</strain>
    </source>
</reference>
<dbReference type="GO" id="GO:0010041">
    <property type="term" value="P:response to iron(III) ion"/>
    <property type="evidence" value="ECO:0007669"/>
    <property type="project" value="TreeGrafter"/>
</dbReference>
<dbReference type="GO" id="GO:0009103">
    <property type="term" value="P:lipopolysaccharide biosynthetic process"/>
    <property type="evidence" value="ECO:0007669"/>
    <property type="project" value="TreeGrafter"/>
</dbReference>
<keyword evidence="5 8" id="KW-0812">Transmembrane</keyword>
<feature type="transmembrane region" description="Helical" evidence="8">
    <location>
        <begin position="114"/>
        <end position="130"/>
    </location>
</feature>
<feature type="transmembrane region" description="Helical" evidence="8">
    <location>
        <begin position="87"/>
        <end position="107"/>
    </location>
</feature>
<protein>
    <submittedName>
        <fullName evidence="10">Undecaprenyl-phosphate-4-amino-L-arabinose--lipid A 4-amino-L-arabinosyltransferase</fullName>
        <ecNumber evidence="10">2.4.2.-</ecNumber>
    </submittedName>
</protein>